<comment type="caution">
    <text evidence="1">The sequence shown here is derived from an EMBL/GenBank/DDBJ whole genome shotgun (WGS) entry which is preliminary data.</text>
</comment>
<reference evidence="1" key="2">
    <citation type="journal article" date="2014" name="ISME J.">
        <title>Microbial stratification in low pH oxic and suboxic macroscopic growths along an acid mine drainage.</title>
        <authorList>
            <person name="Mendez-Garcia C."/>
            <person name="Mesa V."/>
            <person name="Sprenger R.R."/>
            <person name="Richter M."/>
            <person name="Diez M.S."/>
            <person name="Solano J."/>
            <person name="Bargiela R."/>
            <person name="Golyshina O.V."/>
            <person name="Manteca A."/>
            <person name="Ramos J.L."/>
            <person name="Gallego J.R."/>
            <person name="Llorente I."/>
            <person name="Martins Dos Santos V.A."/>
            <person name="Jensen O.N."/>
            <person name="Pelaez A.I."/>
            <person name="Sanchez J."/>
            <person name="Ferrer M."/>
        </authorList>
    </citation>
    <scope>NUCLEOTIDE SEQUENCE</scope>
</reference>
<dbReference type="EMBL" id="AUZY01007309">
    <property type="protein sequence ID" value="EQD50323.1"/>
    <property type="molecule type" value="Genomic_DNA"/>
</dbReference>
<dbReference type="Gene3D" id="3.40.1620.10">
    <property type="entry name" value="YefM-like domain"/>
    <property type="match status" value="1"/>
</dbReference>
<dbReference type="NCBIfam" id="TIGR01552">
    <property type="entry name" value="phd_fam"/>
    <property type="match status" value="1"/>
</dbReference>
<evidence type="ECO:0000313" key="1">
    <source>
        <dbReference type="EMBL" id="EQD50323.1"/>
    </source>
</evidence>
<organism evidence="1">
    <name type="scientific">mine drainage metagenome</name>
    <dbReference type="NCBI Taxonomy" id="410659"/>
    <lineage>
        <taxon>unclassified sequences</taxon>
        <taxon>metagenomes</taxon>
        <taxon>ecological metagenomes</taxon>
    </lineage>
</organism>
<protein>
    <submittedName>
        <fullName evidence="1">Prevent-host-death family protein</fullName>
    </submittedName>
</protein>
<sequence length="82" mass="8881">MSSVIPQRDLRNQNAAIMAAVAAGQSFVITRHGTPAADPRPIGAERRTLVPRARIVEVAAGTPRIDAEVFRADLERLADQHL</sequence>
<accession>T1A088</accession>
<dbReference type="AlphaFoldDB" id="T1A088"/>
<proteinExistence type="predicted"/>
<reference evidence="1" key="1">
    <citation type="submission" date="2013-08" db="EMBL/GenBank/DDBJ databases">
        <authorList>
            <person name="Mendez C."/>
            <person name="Richter M."/>
            <person name="Ferrer M."/>
            <person name="Sanchez J."/>
        </authorList>
    </citation>
    <scope>NUCLEOTIDE SEQUENCE</scope>
</reference>
<name>T1A088_9ZZZZ</name>
<gene>
    <name evidence="1" type="ORF">B1B_11279</name>
</gene>